<organism evidence="3 4">
    <name type="scientific">Gottfriedia solisilvae</name>
    <dbReference type="NCBI Taxonomy" id="1516104"/>
    <lineage>
        <taxon>Bacteria</taxon>
        <taxon>Bacillati</taxon>
        <taxon>Bacillota</taxon>
        <taxon>Bacilli</taxon>
        <taxon>Bacillales</taxon>
        <taxon>Bacillaceae</taxon>
        <taxon>Gottfriedia</taxon>
    </lineage>
</organism>
<evidence type="ECO:0000313" key="3">
    <source>
        <dbReference type="EMBL" id="GGI14094.1"/>
    </source>
</evidence>
<dbReference type="Proteomes" id="UP000626244">
    <property type="component" value="Unassembled WGS sequence"/>
</dbReference>
<accession>A0A8J3AJT3</accession>
<protein>
    <submittedName>
        <fullName evidence="3">3-ketoacyl-ACP reductase</fullName>
    </submittedName>
</protein>
<dbReference type="OrthoDB" id="9803333at2"/>
<evidence type="ECO:0000313" key="4">
    <source>
        <dbReference type="Proteomes" id="UP000626244"/>
    </source>
</evidence>
<comment type="similarity">
    <text evidence="1">Belongs to the short-chain dehydrogenases/reductases (SDR) family.</text>
</comment>
<dbReference type="SUPFAM" id="SSF51735">
    <property type="entry name" value="NAD(P)-binding Rossmann-fold domains"/>
    <property type="match status" value="1"/>
</dbReference>
<dbReference type="AlphaFoldDB" id="A0A8J3AJT3"/>
<dbReference type="GO" id="GO:0016491">
    <property type="term" value="F:oxidoreductase activity"/>
    <property type="evidence" value="ECO:0007669"/>
    <property type="project" value="UniProtKB-KW"/>
</dbReference>
<dbReference type="InterPro" id="IPR050259">
    <property type="entry name" value="SDR"/>
</dbReference>
<dbReference type="PRINTS" id="PR00081">
    <property type="entry name" value="GDHRDH"/>
</dbReference>
<dbReference type="PANTHER" id="PTHR42879">
    <property type="entry name" value="3-OXOACYL-(ACYL-CARRIER-PROTEIN) REDUCTASE"/>
    <property type="match status" value="1"/>
</dbReference>
<dbReference type="NCBIfam" id="NF047420">
    <property type="entry name" value="EF_P_mod_YmfI"/>
    <property type="match status" value="1"/>
</dbReference>
<dbReference type="InterPro" id="IPR036291">
    <property type="entry name" value="NAD(P)-bd_dom_sf"/>
</dbReference>
<dbReference type="EMBL" id="BMHB01000001">
    <property type="protein sequence ID" value="GGI14094.1"/>
    <property type="molecule type" value="Genomic_DNA"/>
</dbReference>
<reference evidence="4" key="1">
    <citation type="journal article" date="2019" name="Int. J. Syst. Evol. Microbiol.">
        <title>The Global Catalogue of Microorganisms (GCM) 10K type strain sequencing project: providing services to taxonomists for standard genome sequencing and annotation.</title>
        <authorList>
            <consortium name="The Broad Institute Genomics Platform"/>
            <consortium name="The Broad Institute Genome Sequencing Center for Infectious Disease"/>
            <person name="Wu L."/>
            <person name="Ma J."/>
        </authorList>
    </citation>
    <scope>NUCLEOTIDE SEQUENCE [LARGE SCALE GENOMIC DNA]</scope>
    <source>
        <strain evidence="4">CGMCC 1.14993</strain>
    </source>
</reference>
<evidence type="ECO:0000256" key="2">
    <source>
        <dbReference type="ARBA" id="ARBA00023002"/>
    </source>
</evidence>
<dbReference type="PANTHER" id="PTHR42879:SF2">
    <property type="entry name" value="3-OXOACYL-[ACYL-CARRIER-PROTEIN] REDUCTASE FABG"/>
    <property type="match status" value="1"/>
</dbReference>
<dbReference type="InterPro" id="IPR002347">
    <property type="entry name" value="SDR_fam"/>
</dbReference>
<evidence type="ECO:0000256" key="1">
    <source>
        <dbReference type="ARBA" id="ARBA00006484"/>
    </source>
</evidence>
<comment type="caution">
    <text evidence="3">The sequence shown here is derived from an EMBL/GenBank/DDBJ whole genome shotgun (WGS) entry which is preliminary data.</text>
</comment>
<keyword evidence="4" id="KW-1185">Reference proteome</keyword>
<name>A0A8J3AJT3_9BACI</name>
<dbReference type="FunFam" id="3.40.50.720:FF:000173">
    <property type="entry name" value="3-oxoacyl-[acyl-carrier protein] reductase"/>
    <property type="match status" value="1"/>
</dbReference>
<dbReference type="Gene3D" id="3.40.50.720">
    <property type="entry name" value="NAD(P)-binding Rossmann-like Domain"/>
    <property type="match status" value="1"/>
</dbReference>
<dbReference type="RefSeq" id="WP_087998485.1">
    <property type="nucleotide sequence ID" value="NZ_BMHB01000001.1"/>
</dbReference>
<keyword evidence="2" id="KW-0560">Oxidoreductase</keyword>
<dbReference type="Pfam" id="PF13561">
    <property type="entry name" value="adh_short_C2"/>
    <property type="match status" value="1"/>
</dbReference>
<proteinExistence type="inferred from homology"/>
<sequence length="244" mass="26540">MRKRILVVGASGDIGLAISQKCIEENYDLIAHYNRNDQSVKKLLELAKENEVDCQIVQADLSNELGVNDLLSKIDNHSKIDSIIYASGQSIFGLITDASDDEIDKMMQLHIKSLIKLVNHFIPEMVSKKTGSIVVISSIWGQIGASCEVLYSTTKGAQNAYVMALAKELGPSGIRVNAVAPGAVKTNMLHTFSEEELQSIAEEIPLNRLAIPNEIANTVAFLISEQSSYITGQILGVNGGWHTS</sequence>
<dbReference type="CDD" id="cd05233">
    <property type="entry name" value="SDR_c"/>
    <property type="match status" value="1"/>
</dbReference>
<gene>
    <name evidence="3" type="primary">fabG</name>
    <name evidence="3" type="ORF">GCM10007380_21220</name>
</gene>